<accession>A0A841KEE6</accession>
<evidence type="ECO:0000313" key="2">
    <source>
        <dbReference type="EMBL" id="MBB6168316.1"/>
    </source>
</evidence>
<comment type="caution">
    <text evidence="2">The sequence shown here is derived from an EMBL/GenBank/DDBJ whole genome shotgun (WGS) entry which is preliminary data.</text>
</comment>
<gene>
    <name evidence="2" type="ORF">HNQ73_001946</name>
</gene>
<organism evidence="2 3">
    <name type="scientific">Chelatococcus composti</name>
    <dbReference type="NCBI Taxonomy" id="1743235"/>
    <lineage>
        <taxon>Bacteria</taxon>
        <taxon>Pseudomonadati</taxon>
        <taxon>Pseudomonadota</taxon>
        <taxon>Alphaproteobacteria</taxon>
        <taxon>Hyphomicrobiales</taxon>
        <taxon>Chelatococcaceae</taxon>
        <taxon>Chelatococcus</taxon>
    </lineage>
</organism>
<name>A0A841KEE6_9HYPH</name>
<dbReference type="AlphaFoldDB" id="A0A841KEE6"/>
<protein>
    <submittedName>
        <fullName evidence="2">Uncharacterized protein</fullName>
    </submittedName>
</protein>
<dbReference type="EMBL" id="JACHEH010000004">
    <property type="protein sequence ID" value="MBB6168316.1"/>
    <property type="molecule type" value="Genomic_DNA"/>
</dbReference>
<proteinExistence type="predicted"/>
<feature type="region of interest" description="Disordered" evidence="1">
    <location>
        <begin position="49"/>
        <end position="72"/>
    </location>
</feature>
<evidence type="ECO:0000313" key="3">
    <source>
        <dbReference type="Proteomes" id="UP000588017"/>
    </source>
</evidence>
<evidence type="ECO:0000256" key="1">
    <source>
        <dbReference type="SAM" id="MobiDB-lite"/>
    </source>
</evidence>
<reference evidence="2 3" key="1">
    <citation type="submission" date="2020-08" db="EMBL/GenBank/DDBJ databases">
        <title>Genomic Encyclopedia of Type Strains, Phase IV (KMG-IV): sequencing the most valuable type-strain genomes for metagenomic binning, comparative biology and taxonomic classification.</title>
        <authorList>
            <person name="Goeker M."/>
        </authorList>
    </citation>
    <scope>NUCLEOTIDE SEQUENCE [LARGE SCALE GENOMIC DNA]</scope>
    <source>
        <strain evidence="2 3">DSM 101465</strain>
    </source>
</reference>
<dbReference type="Proteomes" id="UP000588017">
    <property type="component" value="Unassembled WGS sequence"/>
</dbReference>
<keyword evidence="3" id="KW-1185">Reference proteome</keyword>
<sequence length="72" mass="7621">MDRGRTGAYAAVQEQLLSAMRHIAEAQRLVGEFLSHCAGLRVHPPADMAHGPCLPGHGTPALSDEAHIDGSH</sequence>